<dbReference type="PROSITE" id="PS50949">
    <property type="entry name" value="HTH_GNTR"/>
    <property type="match status" value="2"/>
</dbReference>
<dbReference type="PANTHER" id="PTHR44846">
    <property type="entry name" value="MANNOSYL-D-GLYCERATE TRANSPORT/METABOLISM SYSTEM REPRESSOR MNGR-RELATED"/>
    <property type="match status" value="1"/>
</dbReference>
<feature type="domain" description="HTH gntR-type" evidence="4">
    <location>
        <begin position="1"/>
        <end position="67"/>
    </location>
</feature>
<evidence type="ECO:0000256" key="3">
    <source>
        <dbReference type="ARBA" id="ARBA00023163"/>
    </source>
</evidence>
<name>A0A7Y6IFY1_9ACTN</name>
<evidence type="ECO:0000256" key="2">
    <source>
        <dbReference type="ARBA" id="ARBA00023125"/>
    </source>
</evidence>
<dbReference type="Proteomes" id="UP000586042">
    <property type="component" value="Unassembled WGS sequence"/>
</dbReference>
<sequence>MYQQIAQIIEERILHGELPPGAPVLSEAQLAKEFGVARTTARRVARELRDRGVAYTLQGEGTFVGHPDVPRVARKVPLYVNIASTLAGRIRSGEFAPQWAIPSEKVVMREFSVAKVTARQAVARLREQGWVFTIAHRGTYVADPEDWPDVPHC</sequence>
<dbReference type="AlphaFoldDB" id="A0A7Y6IFY1"/>
<feature type="domain" description="HTH gntR-type" evidence="4">
    <location>
        <begin position="76"/>
        <end position="144"/>
    </location>
</feature>
<keyword evidence="2" id="KW-0238">DNA-binding</keyword>
<dbReference type="CDD" id="cd07377">
    <property type="entry name" value="WHTH_GntR"/>
    <property type="match status" value="2"/>
</dbReference>
<keyword evidence="1" id="KW-0805">Transcription regulation</keyword>
<comment type="caution">
    <text evidence="5">The sequence shown here is derived from an EMBL/GenBank/DDBJ whole genome shotgun (WGS) entry which is preliminary data.</text>
</comment>
<reference evidence="5 6" key="1">
    <citation type="submission" date="2020-06" db="EMBL/GenBank/DDBJ databases">
        <title>Nonomuraea sp. SMC257, a novel actinomycete isolated from soil.</title>
        <authorList>
            <person name="Chanama M."/>
        </authorList>
    </citation>
    <scope>NUCLEOTIDE SEQUENCE [LARGE SCALE GENOMIC DNA]</scope>
    <source>
        <strain evidence="5 6">SMC257</strain>
    </source>
</reference>
<evidence type="ECO:0000256" key="1">
    <source>
        <dbReference type="ARBA" id="ARBA00023015"/>
    </source>
</evidence>
<dbReference type="SMART" id="SM00345">
    <property type="entry name" value="HTH_GNTR"/>
    <property type="match status" value="2"/>
</dbReference>
<dbReference type="EMBL" id="JABWGN010000017">
    <property type="protein sequence ID" value="NUW36895.1"/>
    <property type="molecule type" value="Genomic_DNA"/>
</dbReference>
<dbReference type="GO" id="GO:0003700">
    <property type="term" value="F:DNA-binding transcription factor activity"/>
    <property type="evidence" value="ECO:0007669"/>
    <property type="project" value="InterPro"/>
</dbReference>
<dbReference type="InterPro" id="IPR000524">
    <property type="entry name" value="Tscrpt_reg_HTH_GntR"/>
</dbReference>
<dbReference type="Gene3D" id="1.10.10.10">
    <property type="entry name" value="Winged helix-like DNA-binding domain superfamily/Winged helix DNA-binding domain"/>
    <property type="match status" value="2"/>
</dbReference>
<evidence type="ECO:0000313" key="5">
    <source>
        <dbReference type="EMBL" id="NUW36895.1"/>
    </source>
</evidence>
<dbReference type="GO" id="GO:0045892">
    <property type="term" value="P:negative regulation of DNA-templated transcription"/>
    <property type="evidence" value="ECO:0007669"/>
    <property type="project" value="TreeGrafter"/>
</dbReference>
<dbReference type="PANTHER" id="PTHR44846:SF1">
    <property type="entry name" value="MANNOSYL-D-GLYCERATE TRANSPORT_METABOLISM SYSTEM REPRESSOR MNGR-RELATED"/>
    <property type="match status" value="1"/>
</dbReference>
<dbReference type="GO" id="GO:0003677">
    <property type="term" value="F:DNA binding"/>
    <property type="evidence" value="ECO:0007669"/>
    <property type="project" value="UniProtKB-KW"/>
</dbReference>
<dbReference type="Pfam" id="PF00392">
    <property type="entry name" value="GntR"/>
    <property type="match status" value="2"/>
</dbReference>
<protein>
    <submittedName>
        <fullName evidence="5">GntR family transcriptional regulator</fullName>
    </submittedName>
</protein>
<dbReference type="SUPFAM" id="SSF46785">
    <property type="entry name" value="Winged helix' DNA-binding domain"/>
    <property type="match status" value="2"/>
</dbReference>
<proteinExistence type="predicted"/>
<keyword evidence="6" id="KW-1185">Reference proteome</keyword>
<keyword evidence="3" id="KW-0804">Transcription</keyword>
<dbReference type="InterPro" id="IPR036390">
    <property type="entry name" value="WH_DNA-bd_sf"/>
</dbReference>
<evidence type="ECO:0000313" key="6">
    <source>
        <dbReference type="Proteomes" id="UP000586042"/>
    </source>
</evidence>
<accession>A0A7Y6IFY1</accession>
<gene>
    <name evidence="5" type="ORF">HTZ77_36640</name>
</gene>
<dbReference type="InterPro" id="IPR050679">
    <property type="entry name" value="Bact_HTH_transcr_reg"/>
</dbReference>
<organism evidence="5 6">
    <name type="scientific">Nonomuraea montanisoli</name>
    <dbReference type="NCBI Taxonomy" id="2741721"/>
    <lineage>
        <taxon>Bacteria</taxon>
        <taxon>Bacillati</taxon>
        <taxon>Actinomycetota</taxon>
        <taxon>Actinomycetes</taxon>
        <taxon>Streptosporangiales</taxon>
        <taxon>Streptosporangiaceae</taxon>
        <taxon>Nonomuraea</taxon>
    </lineage>
</organism>
<evidence type="ECO:0000259" key="4">
    <source>
        <dbReference type="PROSITE" id="PS50949"/>
    </source>
</evidence>
<dbReference type="InterPro" id="IPR036388">
    <property type="entry name" value="WH-like_DNA-bd_sf"/>
</dbReference>